<evidence type="ECO:0000256" key="4">
    <source>
        <dbReference type="ARBA" id="ARBA00022989"/>
    </source>
</evidence>
<dbReference type="OrthoDB" id="5152758at2759"/>
<keyword evidence="3" id="KW-0460">Magnesium</keyword>
<dbReference type="PROSITE" id="PS00154">
    <property type="entry name" value="ATPASE_E1_E2"/>
    <property type="match status" value="1"/>
</dbReference>
<keyword evidence="2 7" id="KW-0812">Transmembrane</keyword>
<dbReference type="Proteomes" id="UP000070544">
    <property type="component" value="Unassembled WGS sequence"/>
</dbReference>
<evidence type="ECO:0000313" key="8">
    <source>
        <dbReference type="EMBL" id="KXS11205.1"/>
    </source>
</evidence>
<dbReference type="STRING" id="1344416.A0A139A416"/>
<dbReference type="GO" id="GO:0012505">
    <property type="term" value="C:endomembrane system"/>
    <property type="evidence" value="ECO:0007669"/>
    <property type="project" value="UniProtKB-SubCell"/>
</dbReference>
<evidence type="ECO:0000256" key="1">
    <source>
        <dbReference type="ARBA" id="ARBA00004127"/>
    </source>
</evidence>
<dbReference type="PANTHER" id="PTHR24093:SF369">
    <property type="entry name" value="CALCIUM-TRANSPORTING ATPASE"/>
    <property type="match status" value="1"/>
</dbReference>
<reference evidence="8 9" key="1">
    <citation type="journal article" date="2015" name="Genome Biol. Evol.">
        <title>Phylogenomic analyses indicate that early fungi evolved digesting cell walls of algal ancestors of land plants.</title>
        <authorList>
            <person name="Chang Y."/>
            <person name="Wang S."/>
            <person name="Sekimoto S."/>
            <person name="Aerts A.L."/>
            <person name="Choi C."/>
            <person name="Clum A."/>
            <person name="LaButti K.M."/>
            <person name="Lindquist E.A."/>
            <person name="Yee Ngan C."/>
            <person name="Ohm R.A."/>
            <person name="Salamov A.A."/>
            <person name="Grigoriev I.V."/>
            <person name="Spatafora J.W."/>
            <person name="Berbee M.L."/>
        </authorList>
    </citation>
    <scope>NUCLEOTIDE SEQUENCE [LARGE SCALE GENOMIC DNA]</scope>
    <source>
        <strain evidence="8 9">JEL478</strain>
    </source>
</reference>
<dbReference type="Gene3D" id="3.40.50.1000">
    <property type="entry name" value="HAD superfamily/HAD-like"/>
    <property type="match status" value="2"/>
</dbReference>
<dbReference type="GO" id="GO:0005524">
    <property type="term" value="F:ATP binding"/>
    <property type="evidence" value="ECO:0007669"/>
    <property type="project" value="InterPro"/>
</dbReference>
<dbReference type="InterPro" id="IPR023299">
    <property type="entry name" value="ATPase_P-typ_cyto_dom_N"/>
</dbReference>
<dbReference type="GO" id="GO:0016887">
    <property type="term" value="F:ATP hydrolysis activity"/>
    <property type="evidence" value="ECO:0007669"/>
    <property type="project" value="InterPro"/>
</dbReference>
<dbReference type="PANTHER" id="PTHR24093">
    <property type="entry name" value="CATION TRANSPORTING ATPASE"/>
    <property type="match status" value="1"/>
</dbReference>
<dbReference type="SUPFAM" id="SSF56784">
    <property type="entry name" value="HAD-like"/>
    <property type="match status" value="1"/>
</dbReference>
<dbReference type="EMBL" id="KQ965806">
    <property type="protein sequence ID" value="KXS11205.1"/>
    <property type="molecule type" value="Genomic_DNA"/>
</dbReference>
<evidence type="ECO:0000256" key="6">
    <source>
        <dbReference type="SAM" id="MobiDB-lite"/>
    </source>
</evidence>
<dbReference type="InterPro" id="IPR001757">
    <property type="entry name" value="P_typ_ATPase"/>
</dbReference>
<dbReference type="SUPFAM" id="SSF81665">
    <property type="entry name" value="Calcium ATPase, transmembrane domain M"/>
    <property type="match status" value="1"/>
</dbReference>
<evidence type="ECO:0008006" key="10">
    <source>
        <dbReference type="Google" id="ProtNLM"/>
    </source>
</evidence>
<sequence>MSTHTPLQNPSPADYIAKLGGIAAFVILIVLLAKYIIVTTVTNEFGPDCDTHACPSEALSRFAKMLVTSVAIIVVAIPEGIPLAVSLALMYGTIRINFVRVLASCETMGGATTPCSDKTGTLTENRMTVVTGALVPKLHLESAESGVNAPVEQTLPSYLATLQKRVQADRSWRASLAKSKTRVGARRALERKEQESKMGVDEELASGKSESVTEEEVAGSEEMFEEVQKGQALLTVVGIQDPVRKGCTGSSRDVQGGGSRCSNGDHLLTAQAIARECGILTPDGVVMEGPRFRQLSPSEMREILPKLQSALLSSIGTNDGPALKAADLKILRSTGMGISGTEVAKEASAIVLMDGNFASIVKAIMWGRSINAAVKKFLQFQVTVNITAVAISFVSGVVDRRNVVSGTPLARTNVRMTSCGMPRSLSHRSH</sequence>
<dbReference type="PRINTS" id="PR00119">
    <property type="entry name" value="CATATPASE"/>
</dbReference>
<evidence type="ECO:0000256" key="3">
    <source>
        <dbReference type="ARBA" id="ARBA00022842"/>
    </source>
</evidence>
<accession>A0A139A416</accession>
<feature type="region of interest" description="Disordered" evidence="6">
    <location>
        <begin position="183"/>
        <end position="214"/>
    </location>
</feature>
<dbReference type="AlphaFoldDB" id="A0A139A416"/>
<proteinExistence type="predicted"/>
<evidence type="ECO:0000256" key="5">
    <source>
        <dbReference type="ARBA" id="ARBA00023136"/>
    </source>
</evidence>
<organism evidence="8 9">
    <name type="scientific">Gonapodya prolifera (strain JEL478)</name>
    <name type="common">Monoblepharis prolifera</name>
    <dbReference type="NCBI Taxonomy" id="1344416"/>
    <lineage>
        <taxon>Eukaryota</taxon>
        <taxon>Fungi</taxon>
        <taxon>Fungi incertae sedis</taxon>
        <taxon>Chytridiomycota</taxon>
        <taxon>Chytridiomycota incertae sedis</taxon>
        <taxon>Monoblepharidomycetes</taxon>
        <taxon>Monoblepharidales</taxon>
        <taxon>Gonapodyaceae</taxon>
        <taxon>Gonapodya</taxon>
    </lineage>
</organism>
<feature type="transmembrane region" description="Helical" evidence="7">
    <location>
        <begin position="66"/>
        <end position="91"/>
    </location>
</feature>
<dbReference type="InterPro" id="IPR023298">
    <property type="entry name" value="ATPase_P-typ_TM_dom_sf"/>
</dbReference>
<dbReference type="InterPro" id="IPR023214">
    <property type="entry name" value="HAD_sf"/>
</dbReference>
<name>A0A139A416_GONPJ</name>
<dbReference type="GO" id="GO:0006874">
    <property type="term" value="P:intracellular calcium ion homeostasis"/>
    <property type="evidence" value="ECO:0007669"/>
    <property type="project" value="TreeGrafter"/>
</dbReference>
<dbReference type="GO" id="GO:0005388">
    <property type="term" value="F:P-type calcium transporter activity"/>
    <property type="evidence" value="ECO:0007669"/>
    <property type="project" value="TreeGrafter"/>
</dbReference>
<feature type="transmembrane region" description="Helical" evidence="7">
    <location>
        <begin position="15"/>
        <end position="37"/>
    </location>
</feature>
<evidence type="ECO:0000313" key="9">
    <source>
        <dbReference type="Proteomes" id="UP000070544"/>
    </source>
</evidence>
<keyword evidence="5 7" id="KW-0472">Membrane</keyword>
<dbReference type="NCBIfam" id="TIGR01494">
    <property type="entry name" value="ATPase_P-type"/>
    <property type="match status" value="1"/>
</dbReference>
<comment type="subcellular location">
    <subcellularLocation>
        <location evidence="1">Endomembrane system</location>
        <topology evidence="1">Multi-pass membrane protein</topology>
    </subcellularLocation>
</comment>
<keyword evidence="4 7" id="KW-1133">Transmembrane helix</keyword>
<dbReference type="GO" id="GO:0005886">
    <property type="term" value="C:plasma membrane"/>
    <property type="evidence" value="ECO:0007669"/>
    <property type="project" value="TreeGrafter"/>
</dbReference>
<dbReference type="Gene3D" id="3.40.1110.10">
    <property type="entry name" value="Calcium-transporting ATPase, cytoplasmic domain N"/>
    <property type="match status" value="1"/>
</dbReference>
<feature type="compositionally biased region" description="Basic and acidic residues" evidence="6">
    <location>
        <begin position="187"/>
        <end position="200"/>
    </location>
</feature>
<evidence type="ECO:0000256" key="2">
    <source>
        <dbReference type="ARBA" id="ARBA00022692"/>
    </source>
</evidence>
<dbReference type="InterPro" id="IPR018303">
    <property type="entry name" value="ATPase_P-typ_P_site"/>
</dbReference>
<gene>
    <name evidence="8" type="ORF">M427DRAFT_73165</name>
</gene>
<protein>
    <recommendedName>
        <fullName evidence="10">Calcium ATPase</fullName>
    </recommendedName>
</protein>
<evidence type="ECO:0000256" key="7">
    <source>
        <dbReference type="SAM" id="Phobius"/>
    </source>
</evidence>
<dbReference type="Gene3D" id="1.20.1110.10">
    <property type="entry name" value="Calcium-transporting ATPase, transmembrane domain"/>
    <property type="match status" value="2"/>
</dbReference>
<dbReference type="InterPro" id="IPR036412">
    <property type="entry name" value="HAD-like_sf"/>
</dbReference>
<keyword evidence="9" id="KW-1185">Reference proteome</keyword>